<evidence type="ECO:0000256" key="11">
    <source>
        <dbReference type="SAM" id="Phobius"/>
    </source>
</evidence>
<evidence type="ECO:0000256" key="7">
    <source>
        <dbReference type="ARBA" id="ARBA00022989"/>
    </source>
</evidence>
<gene>
    <name evidence="13" type="ORF">EVA69_06020</name>
</gene>
<reference evidence="13 14" key="1">
    <citation type="submission" date="2019-02" db="EMBL/GenBank/DDBJ databases">
        <title>Prokaryotic population dynamics and viral predation in marine succession experiment using metagenomics: the confinement effect.</title>
        <authorList>
            <person name="Haro-Moreno J.M."/>
            <person name="Rodriguez-Valera F."/>
            <person name="Lopez-Perez M."/>
        </authorList>
    </citation>
    <scope>NUCLEOTIDE SEQUENCE [LARGE SCALE GENOMIC DNA]</scope>
    <source>
        <strain evidence="13">MED-G158</strain>
    </source>
</reference>
<comment type="similarity">
    <text evidence="9">Belongs to the GSP H family.</text>
</comment>
<keyword evidence="4" id="KW-0488">Methylation</keyword>
<dbReference type="GO" id="GO:0005886">
    <property type="term" value="C:plasma membrane"/>
    <property type="evidence" value="ECO:0007669"/>
    <property type="project" value="UniProtKB-SubCell"/>
</dbReference>
<keyword evidence="5" id="KW-0997">Cell inner membrane</keyword>
<evidence type="ECO:0000256" key="2">
    <source>
        <dbReference type="ARBA" id="ARBA00021549"/>
    </source>
</evidence>
<dbReference type="SUPFAM" id="SSF54523">
    <property type="entry name" value="Pili subunits"/>
    <property type="match status" value="1"/>
</dbReference>
<dbReference type="InterPro" id="IPR012902">
    <property type="entry name" value="N_methyl_site"/>
</dbReference>
<dbReference type="EMBL" id="SHAH01000104">
    <property type="protein sequence ID" value="RZO74346.1"/>
    <property type="molecule type" value="Genomic_DNA"/>
</dbReference>
<keyword evidence="3" id="KW-1003">Cell membrane</keyword>
<evidence type="ECO:0000256" key="10">
    <source>
        <dbReference type="ARBA" id="ARBA00030775"/>
    </source>
</evidence>
<organism evidence="13 14">
    <name type="scientific">OM182 bacterium</name>
    <dbReference type="NCBI Taxonomy" id="2510334"/>
    <lineage>
        <taxon>Bacteria</taxon>
        <taxon>Pseudomonadati</taxon>
        <taxon>Pseudomonadota</taxon>
        <taxon>Gammaproteobacteria</taxon>
        <taxon>OMG group</taxon>
        <taxon>OM182 clade</taxon>
    </lineage>
</organism>
<dbReference type="Pfam" id="PF07963">
    <property type="entry name" value="N_methyl"/>
    <property type="match status" value="1"/>
</dbReference>
<evidence type="ECO:0000256" key="4">
    <source>
        <dbReference type="ARBA" id="ARBA00022481"/>
    </source>
</evidence>
<comment type="caution">
    <text evidence="13">The sequence shown here is derived from an EMBL/GenBank/DDBJ whole genome shotgun (WGS) entry which is preliminary data.</text>
</comment>
<protein>
    <recommendedName>
        <fullName evidence="2">Type II secretion system protein H</fullName>
    </recommendedName>
    <alternativeName>
        <fullName evidence="10">General secretion pathway protein H</fullName>
    </alternativeName>
</protein>
<evidence type="ECO:0000256" key="8">
    <source>
        <dbReference type="ARBA" id="ARBA00023136"/>
    </source>
</evidence>
<dbReference type="InterPro" id="IPR022346">
    <property type="entry name" value="T2SS_GspH"/>
</dbReference>
<proteinExistence type="inferred from homology"/>
<keyword evidence="8 11" id="KW-0472">Membrane</keyword>
<evidence type="ECO:0000313" key="13">
    <source>
        <dbReference type="EMBL" id="RZO74346.1"/>
    </source>
</evidence>
<feature type="domain" description="General secretion pathway GspH" evidence="12">
    <location>
        <begin position="70"/>
        <end position="94"/>
    </location>
</feature>
<keyword evidence="7 11" id="KW-1133">Transmembrane helix</keyword>
<dbReference type="NCBIfam" id="TIGR02532">
    <property type="entry name" value="IV_pilin_GFxxxE"/>
    <property type="match status" value="1"/>
</dbReference>
<evidence type="ECO:0000256" key="3">
    <source>
        <dbReference type="ARBA" id="ARBA00022475"/>
    </source>
</evidence>
<dbReference type="GO" id="GO:0015627">
    <property type="term" value="C:type II protein secretion system complex"/>
    <property type="evidence" value="ECO:0007669"/>
    <property type="project" value="InterPro"/>
</dbReference>
<feature type="transmembrane region" description="Helical" evidence="11">
    <location>
        <begin position="33"/>
        <end position="54"/>
    </location>
</feature>
<dbReference type="Gene3D" id="3.30.700.10">
    <property type="entry name" value="Glycoprotein, Type 4 Pilin"/>
    <property type="match status" value="1"/>
</dbReference>
<name>A0A520RVU1_9GAMM</name>
<accession>A0A520RVU1</accession>
<dbReference type="Pfam" id="PF12019">
    <property type="entry name" value="GspH"/>
    <property type="match status" value="1"/>
</dbReference>
<dbReference type="GO" id="GO:0015628">
    <property type="term" value="P:protein secretion by the type II secretion system"/>
    <property type="evidence" value="ECO:0007669"/>
    <property type="project" value="InterPro"/>
</dbReference>
<evidence type="ECO:0000256" key="5">
    <source>
        <dbReference type="ARBA" id="ARBA00022519"/>
    </source>
</evidence>
<evidence type="ECO:0000256" key="6">
    <source>
        <dbReference type="ARBA" id="ARBA00022692"/>
    </source>
</evidence>
<evidence type="ECO:0000256" key="9">
    <source>
        <dbReference type="ARBA" id="ARBA00025772"/>
    </source>
</evidence>
<comment type="subcellular location">
    <subcellularLocation>
        <location evidence="1">Cell inner membrane</location>
        <topology evidence="1">Single-pass membrane protein</topology>
    </subcellularLocation>
</comment>
<dbReference type="PROSITE" id="PS00409">
    <property type="entry name" value="PROKAR_NTER_METHYL"/>
    <property type="match status" value="1"/>
</dbReference>
<keyword evidence="6 11" id="KW-0812">Transmembrane</keyword>
<evidence type="ECO:0000313" key="14">
    <source>
        <dbReference type="Proteomes" id="UP000320404"/>
    </source>
</evidence>
<dbReference type="InterPro" id="IPR045584">
    <property type="entry name" value="Pilin-like"/>
</dbReference>
<evidence type="ECO:0000256" key="1">
    <source>
        <dbReference type="ARBA" id="ARBA00004377"/>
    </source>
</evidence>
<dbReference type="AlphaFoldDB" id="A0A520RVU1"/>
<dbReference type="Proteomes" id="UP000320404">
    <property type="component" value="Unassembled WGS sequence"/>
</dbReference>
<sequence>MVYTIRDPAKPQKSAFKGQHIQININKISGFSLIELLIVIAILGILLALATPGFQDTIESANTNTQVKVMLTTLNLARSEAIKRKQDVSVCATSDGADCDAGN</sequence>
<evidence type="ECO:0000259" key="12">
    <source>
        <dbReference type="Pfam" id="PF12019"/>
    </source>
</evidence>